<sequence length="207" mass="21042">MFKSPSQQSIGRIVAVVACTLGASVFGAACGGDTLGVATTVVNVTPTNFATIPPVASTAPGTTTTLPAGAVGSETTYTVQLGDSPISVASKYNISVTTLLAYNAWVDPKQFPYPGTIIKIPASAVVNPTQNTTVNGGTAAPGVKVKAGCENHTAGTYAIQSGDSLWLIQNKFKSCFTIGALLSANNWPDVQSVVLLQGQNINIPAAG</sequence>
<dbReference type="PANTHER" id="PTHR33734:SF22">
    <property type="entry name" value="MEMBRANE-BOUND LYTIC MUREIN TRANSGLYCOSYLASE D"/>
    <property type="match status" value="1"/>
</dbReference>
<dbReference type="SUPFAM" id="SSF54106">
    <property type="entry name" value="LysM domain"/>
    <property type="match status" value="1"/>
</dbReference>
<name>A0A6J6HBQ5_9ZZZZ</name>
<proteinExistence type="predicted"/>
<feature type="domain" description="LysM" evidence="1">
    <location>
        <begin position="155"/>
        <end position="203"/>
    </location>
</feature>
<dbReference type="AlphaFoldDB" id="A0A6J6HBQ5"/>
<dbReference type="PROSITE" id="PS51782">
    <property type="entry name" value="LYSM"/>
    <property type="match status" value="2"/>
</dbReference>
<gene>
    <name evidence="2" type="ORF">UFOPK1874_00355</name>
</gene>
<dbReference type="CDD" id="cd00118">
    <property type="entry name" value="LysM"/>
    <property type="match status" value="2"/>
</dbReference>
<accession>A0A6J6HBQ5</accession>
<dbReference type="Pfam" id="PF01476">
    <property type="entry name" value="LysM"/>
    <property type="match status" value="2"/>
</dbReference>
<dbReference type="InterPro" id="IPR018392">
    <property type="entry name" value="LysM"/>
</dbReference>
<organism evidence="2">
    <name type="scientific">freshwater metagenome</name>
    <dbReference type="NCBI Taxonomy" id="449393"/>
    <lineage>
        <taxon>unclassified sequences</taxon>
        <taxon>metagenomes</taxon>
        <taxon>ecological metagenomes</taxon>
    </lineage>
</organism>
<dbReference type="InterPro" id="IPR036779">
    <property type="entry name" value="LysM_dom_sf"/>
</dbReference>
<reference evidence="2" key="1">
    <citation type="submission" date="2020-05" db="EMBL/GenBank/DDBJ databases">
        <authorList>
            <person name="Chiriac C."/>
            <person name="Salcher M."/>
            <person name="Ghai R."/>
            <person name="Kavagutti S V."/>
        </authorList>
    </citation>
    <scope>NUCLEOTIDE SEQUENCE</scope>
</reference>
<dbReference type="GO" id="GO:0008932">
    <property type="term" value="F:lytic endotransglycosylase activity"/>
    <property type="evidence" value="ECO:0007669"/>
    <property type="project" value="TreeGrafter"/>
</dbReference>
<dbReference type="EMBL" id="CAEZUX010000022">
    <property type="protein sequence ID" value="CAB4609953.1"/>
    <property type="molecule type" value="Genomic_DNA"/>
</dbReference>
<dbReference type="PANTHER" id="PTHR33734">
    <property type="entry name" value="LYSM DOMAIN-CONTAINING GPI-ANCHORED PROTEIN 2"/>
    <property type="match status" value="1"/>
</dbReference>
<dbReference type="Gene3D" id="3.10.350.10">
    <property type="entry name" value="LysM domain"/>
    <property type="match status" value="2"/>
</dbReference>
<evidence type="ECO:0000313" key="2">
    <source>
        <dbReference type="EMBL" id="CAB4609953.1"/>
    </source>
</evidence>
<dbReference type="PROSITE" id="PS51257">
    <property type="entry name" value="PROKAR_LIPOPROTEIN"/>
    <property type="match status" value="1"/>
</dbReference>
<evidence type="ECO:0000259" key="1">
    <source>
        <dbReference type="PROSITE" id="PS51782"/>
    </source>
</evidence>
<feature type="domain" description="LysM" evidence="1">
    <location>
        <begin position="75"/>
        <end position="120"/>
    </location>
</feature>
<protein>
    <submittedName>
        <fullName evidence="2">Unannotated protein</fullName>
    </submittedName>
</protein>
<dbReference type="SMART" id="SM00257">
    <property type="entry name" value="LysM"/>
    <property type="match status" value="2"/>
</dbReference>